<sequence>MQQRRNARGEEREIPEKTRRPTASSRRPGPKIRLIPAVRQEISLRSHRDSGLLTVEEPTNNYGNFRALLRLRAKAGDSLLNELLNSGRGNVTYISPTVQNELLNFIGKQIQETVVERIKMAKFFTVLGDETTDISRVEQFSLCVRYVDIDIVDIREDFLTFVSVYDVNGARIAPTIKTELQKAGFRYDEPTWPRAYAAKSDVIRNCLFTISEVATFSRGSAQRTKILKYGLEAAGIPNCAVHNYNDTRWVERHDCVAVFSESFLSVVQALELLIERGLVSSTTICIDVEKAIEFYKDDLQDTNRSILDAEWRLWKMSCRTPEHQTQATNVMTVCEVLKIIDKDSFPNMAVLLAILAVIPVTAASVDRSFSTLTCQRNKTDDERLAALTLMTVHRDVEDIVKQHGQIYRRLPLS</sequence>
<evidence type="ECO:0008006" key="6">
    <source>
        <dbReference type="Google" id="ProtNLM"/>
    </source>
</evidence>
<evidence type="ECO:0000313" key="4">
    <source>
        <dbReference type="EMBL" id="KAJ8883364.1"/>
    </source>
</evidence>
<protein>
    <recommendedName>
        <fullName evidence="6">HAT C-terminal dimerisation domain-containing protein</fullName>
    </recommendedName>
</protein>
<evidence type="ECO:0000259" key="3">
    <source>
        <dbReference type="Pfam" id="PF14291"/>
    </source>
</evidence>
<proteinExistence type="predicted"/>
<dbReference type="InterPro" id="IPR025398">
    <property type="entry name" value="DUF4371"/>
</dbReference>
<evidence type="ECO:0000313" key="5">
    <source>
        <dbReference type="Proteomes" id="UP001159363"/>
    </source>
</evidence>
<name>A0ABQ9HGB7_9NEOP</name>
<dbReference type="EMBL" id="JARBHB010000005">
    <property type="protein sequence ID" value="KAJ8883364.1"/>
    <property type="molecule type" value="Genomic_DNA"/>
</dbReference>
<evidence type="ECO:0000259" key="2">
    <source>
        <dbReference type="Pfam" id="PF05699"/>
    </source>
</evidence>
<feature type="domain" description="DUF4371" evidence="3">
    <location>
        <begin position="40"/>
        <end position="184"/>
    </location>
</feature>
<dbReference type="InterPro" id="IPR008906">
    <property type="entry name" value="HATC_C_dom"/>
</dbReference>
<organism evidence="4 5">
    <name type="scientific">Dryococelus australis</name>
    <dbReference type="NCBI Taxonomy" id="614101"/>
    <lineage>
        <taxon>Eukaryota</taxon>
        <taxon>Metazoa</taxon>
        <taxon>Ecdysozoa</taxon>
        <taxon>Arthropoda</taxon>
        <taxon>Hexapoda</taxon>
        <taxon>Insecta</taxon>
        <taxon>Pterygota</taxon>
        <taxon>Neoptera</taxon>
        <taxon>Polyneoptera</taxon>
        <taxon>Phasmatodea</taxon>
        <taxon>Verophasmatodea</taxon>
        <taxon>Anareolatae</taxon>
        <taxon>Phasmatidae</taxon>
        <taxon>Eurycanthinae</taxon>
        <taxon>Dryococelus</taxon>
    </lineage>
</organism>
<evidence type="ECO:0000256" key="1">
    <source>
        <dbReference type="SAM" id="MobiDB-lite"/>
    </source>
</evidence>
<feature type="domain" description="HAT C-terminal dimerisation" evidence="2">
    <location>
        <begin position="331"/>
        <end position="395"/>
    </location>
</feature>
<keyword evidence="5" id="KW-1185">Reference proteome</keyword>
<dbReference type="Pfam" id="PF05699">
    <property type="entry name" value="Dimer_Tnp_hAT"/>
    <property type="match status" value="1"/>
</dbReference>
<dbReference type="PANTHER" id="PTHR45749">
    <property type="match status" value="1"/>
</dbReference>
<dbReference type="Pfam" id="PF14291">
    <property type="entry name" value="DUF4371"/>
    <property type="match status" value="1"/>
</dbReference>
<accession>A0ABQ9HGB7</accession>
<reference evidence="4 5" key="1">
    <citation type="submission" date="2023-02" db="EMBL/GenBank/DDBJ databases">
        <title>LHISI_Scaffold_Assembly.</title>
        <authorList>
            <person name="Stuart O.P."/>
            <person name="Cleave R."/>
            <person name="Magrath M.J.L."/>
            <person name="Mikheyev A.S."/>
        </authorList>
    </citation>
    <scope>NUCLEOTIDE SEQUENCE [LARGE SCALE GENOMIC DNA]</scope>
    <source>
        <strain evidence="4">Daus_M_001</strain>
        <tissue evidence="4">Leg muscle</tissue>
    </source>
</reference>
<dbReference type="Proteomes" id="UP001159363">
    <property type="component" value="Chromosome 4"/>
</dbReference>
<comment type="caution">
    <text evidence="4">The sequence shown here is derived from an EMBL/GenBank/DDBJ whole genome shotgun (WGS) entry which is preliminary data.</text>
</comment>
<feature type="region of interest" description="Disordered" evidence="1">
    <location>
        <begin position="1"/>
        <end position="31"/>
    </location>
</feature>
<dbReference type="PANTHER" id="PTHR45749:SF21">
    <property type="entry name" value="DUF4371 DOMAIN-CONTAINING PROTEIN"/>
    <property type="match status" value="1"/>
</dbReference>
<gene>
    <name evidence="4" type="ORF">PR048_015207</name>
</gene>
<feature type="compositionally biased region" description="Basic and acidic residues" evidence="1">
    <location>
        <begin position="7"/>
        <end position="19"/>
    </location>
</feature>